<evidence type="ECO:0000256" key="7">
    <source>
        <dbReference type="SAM" id="Phobius"/>
    </source>
</evidence>
<dbReference type="STRING" id="225849.swp_2825"/>
<keyword evidence="3" id="KW-0997">Cell inner membrane</keyword>
<keyword evidence="4 7" id="KW-0812">Transmembrane</keyword>
<name>B8CPH5_SHEPW</name>
<evidence type="ECO:0000256" key="4">
    <source>
        <dbReference type="ARBA" id="ARBA00022692"/>
    </source>
</evidence>
<organism evidence="9 10">
    <name type="scientific">Shewanella piezotolerans (strain WP3 / JCM 13877)</name>
    <dbReference type="NCBI Taxonomy" id="225849"/>
    <lineage>
        <taxon>Bacteria</taxon>
        <taxon>Pseudomonadati</taxon>
        <taxon>Pseudomonadota</taxon>
        <taxon>Gammaproteobacteria</taxon>
        <taxon>Alteromonadales</taxon>
        <taxon>Shewanellaceae</taxon>
        <taxon>Shewanella</taxon>
    </lineage>
</organism>
<feature type="domain" description="Mce/MlaD" evidence="8">
    <location>
        <begin position="385"/>
        <end position="447"/>
    </location>
</feature>
<feature type="transmembrane region" description="Helical" evidence="7">
    <location>
        <begin position="14"/>
        <end position="34"/>
    </location>
</feature>
<evidence type="ECO:0000313" key="10">
    <source>
        <dbReference type="Proteomes" id="UP000000753"/>
    </source>
</evidence>
<evidence type="ECO:0000256" key="5">
    <source>
        <dbReference type="ARBA" id="ARBA00022989"/>
    </source>
</evidence>
<gene>
    <name evidence="9" type="ordered locus">swp_2825</name>
</gene>
<reference evidence="9 10" key="1">
    <citation type="journal article" date="2008" name="PLoS ONE">
        <title>Environmental adaptation: genomic analysis of the piezotolerant and psychrotolerant deep-sea iron reducing bacterium Shewanella piezotolerans WP3.</title>
        <authorList>
            <person name="Wang F."/>
            <person name="Wang J."/>
            <person name="Jian H."/>
            <person name="Zhang B."/>
            <person name="Li S."/>
            <person name="Wang F."/>
            <person name="Zeng X."/>
            <person name="Gao L."/>
            <person name="Bartlett D.H."/>
            <person name="Yu J."/>
            <person name="Hu S."/>
            <person name="Xiao X."/>
        </authorList>
    </citation>
    <scope>NUCLEOTIDE SEQUENCE [LARGE SCALE GENOMIC DNA]</scope>
    <source>
        <strain evidence="10">WP3 / JCM 13877</strain>
    </source>
</reference>
<evidence type="ECO:0000256" key="2">
    <source>
        <dbReference type="ARBA" id="ARBA00022475"/>
    </source>
</evidence>
<dbReference type="OrthoDB" id="9806984at2"/>
<evidence type="ECO:0000259" key="8">
    <source>
        <dbReference type="Pfam" id="PF02470"/>
    </source>
</evidence>
<dbReference type="PANTHER" id="PTHR30462">
    <property type="entry name" value="INTERMEMBRANE TRANSPORT PROTEIN PQIB-RELATED"/>
    <property type="match status" value="1"/>
</dbReference>
<dbReference type="KEGG" id="swp:swp_2825"/>
<keyword evidence="10" id="KW-1185">Reference proteome</keyword>
<feature type="domain" description="Mce/MlaD" evidence="8">
    <location>
        <begin position="274"/>
        <end position="360"/>
    </location>
</feature>
<keyword evidence="5 7" id="KW-1133">Transmembrane helix</keyword>
<evidence type="ECO:0000256" key="1">
    <source>
        <dbReference type="ARBA" id="ARBA00004533"/>
    </source>
</evidence>
<proteinExistence type="predicted"/>
<feature type="domain" description="Mce/MlaD" evidence="8">
    <location>
        <begin position="41"/>
        <end position="132"/>
    </location>
</feature>
<evidence type="ECO:0000256" key="3">
    <source>
        <dbReference type="ARBA" id="ARBA00022519"/>
    </source>
</evidence>
<feature type="domain" description="Mce/MlaD" evidence="8">
    <location>
        <begin position="158"/>
        <end position="223"/>
    </location>
</feature>
<dbReference type="eggNOG" id="COG3008">
    <property type="taxonomic scope" value="Bacteria"/>
</dbReference>
<protein>
    <submittedName>
        <fullName evidence="9">Mce4/Rv3499c/MTV023.06c protein</fullName>
    </submittedName>
</protein>
<feature type="domain" description="Mce/MlaD" evidence="8">
    <location>
        <begin position="629"/>
        <end position="719"/>
    </location>
</feature>
<evidence type="ECO:0000313" key="9">
    <source>
        <dbReference type="EMBL" id="ACJ29551.1"/>
    </source>
</evidence>
<dbReference type="InterPro" id="IPR051800">
    <property type="entry name" value="PqiA-PqiB_transport"/>
</dbReference>
<dbReference type="EMBL" id="CP000472">
    <property type="protein sequence ID" value="ACJ29551.1"/>
    <property type="molecule type" value="Genomic_DNA"/>
</dbReference>
<dbReference type="RefSeq" id="WP_020912905.1">
    <property type="nucleotide sequence ID" value="NC_011566.1"/>
</dbReference>
<accession>B8CPH5</accession>
<dbReference type="PANTHER" id="PTHR30462:SF0">
    <property type="entry name" value="INTERMEMBRANE TRANSPORT PROTEIN YEBT"/>
    <property type="match status" value="1"/>
</dbReference>
<dbReference type="AlphaFoldDB" id="B8CPH5"/>
<dbReference type="Pfam" id="PF02470">
    <property type="entry name" value="MlaD"/>
    <property type="match status" value="6"/>
</dbReference>
<dbReference type="GO" id="GO:0005886">
    <property type="term" value="C:plasma membrane"/>
    <property type="evidence" value="ECO:0007669"/>
    <property type="project" value="UniProtKB-SubCell"/>
</dbReference>
<keyword evidence="6 7" id="KW-0472">Membrane</keyword>
<dbReference type="InterPro" id="IPR003399">
    <property type="entry name" value="Mce/MlaD"/>
</dbReference>
<dbReference type="Proteomes" id="UP000000753">
    <property type="component" value="Chromosome"/>
</dbReference>
<keyword evidence="2" id="KW-1003">Cell membrane</keyword>
<feature type="domain" description="Mce/MlaD" evidence="8">
    <location>
        <begin position="745"/>
        <end position="826"/>
    </location>
</feature>
<comment type="subcellular location">
    <subcellularLocation>
        <location evidence="1">Cell inner membrane</location>
    </subcellularLocation>
</comment>
<evidence type="ECO:0000256" key="6">
    <source>
        <dbReference type="ARBA" id="ARBA00023136"/>
    </source>
</evidence>
<dbReference type="HOGENOM" id="CLU_015836_0_0_6"/>
<sequence length="875" mass="94217">MTQVQTPKVVKKKLFSPIWLLPIIALALGAWLGVKSIRESGVEVRIHFPSATGMDIGKTLVKYQGLTVGKVVDISIDDDLQGVNVDVLMDYRSSPFLNKDTKFWLVKPKASITGVEGLDTLFSGNYIGILPGEGESASFFEAEISAPVITPGNEGLIVNITSEKLGSLDVGSPLFYRQIPVGQVVGYRLDSSNKIIVTAFIQQQYANLVKVDSQFWNVSGISVDASLAGIEVRTESLAAILAGGISFSSNDKSAPAENRHEFALYDSEKQAFGGIEFTLTANGTESVANNTAIVFRGINIGRVTNKILTDNGISLEAKIDSKYAELLAGTSSFWLEGADISLSGINHPERLLTGSVINFITGSGDPLQQYPLLTTKPEPLNSNKLTLTLDSDTNPGVSAGAELRFKQIKIGTVLSSKLNKELTKVEYNIEVDADFSSLLTKGSYFVAESVLSVEANLDGVAVKARDLSTFTNGALSLIKGASNQQLANGALLRVFASNKEADSYFENSRLITRQLFSNDAADVVDGSPVYYKKMQIGQVNKVEWQRKSNDFIIDISIQKTFESLLTDKTVFWRNSALAINASLSGIEVEMSPLQGAIKGGITLGLLEQPAQGHENQLYASKFLALSQSTAITMTFPASVKLAKKAPIRYLGHKVGEVESVVLSKDLTELNVSAYLYGDYAANFNQQDASFSIVDAKVSLSGIEAPETLITGPYISVVPGISTQTASRFAGLIDKPFYNLDNALTFIITNNNLGSINKGTAIFFRGIKVGQVDSYQLIADGTGVEMTAHIESRYKHLVNSSSVLWDLSGVKVDVGLFSGAQIETGSLETILTGGIGLATKEVTSVENMIAPQHKFPLNAAVDPIWLDWAPKQSATD</sequence>